<dbReference type="OrthoDB" id="6628616at2759"/>
<comment type="caution">
    <text evidence="1">The sequence shown here is derived from an EMBL/GenBank/DDBJ whole genome shotgun (WGS) entry which is preliminary data.</text>
</comment>
<keyword evidence="2" id="KW-1185">Reference proteome</keyword>
<evidence type="ECO:0000313" key="1">
    <source>
        <dbReference type="EMBL" id="KAF0690063.1"/>
    </source>
</evidence>
<proteinExistence type="predicted"/>
<name>A0A6G0VJ64_APHCR</name>
<dbReference type="AlphaFoldDB" id="A0A6G0VJ64"/>
<reference evidence="1 2" key="1">
    <citation type="submission" date="2019-08" db="EMBL/GenBank/DDBJ databases">
        <title>Whole genome of Aphis craccivora.</title>
        <authorList>
            <person name="Voronova N.V."/>
            <person name="Shulinski R.S."/>
            <person name="Bandarenka Y.V."/>
            <person name="Zhorov D.G."/>
            <person name="Warner D."/>
        </authorList>
    </citation>
    <scope>NUCLEOTIDE SEQUENCE [LARGE SCALE GENOMIC DNA]</scope>
    <source>
        <strain evidence="1">180601</strain>
        <tissue evidence="1">Whole Body</tissue>
    </source>
</reference>
<accession>A0A6G0VJ64</accession>
<evidence type="ECO:0000313" key="2">
    <source>
        <dbReference type="Proteomes" id="UP000478052"/>
    </source>
</evidence>
<dbReference type="Proteomes" id="UP000478052">
    <property type="component" value="Unassembled WGS sequence"/>
</dbReference>
<sequence>MIFDSKFSWMPHLNRLKINCNIKMKIIKTLSHLTWGAEKDSLLLIYKALILSGIDYGSIIYNSAKPNIKQILNPIHNQAIRLAIGTFRTDPIDSILCISGEPQLQIRRNKEIFKYVTKSLGILTNKLTNYSTHQPKQDN</sequence>
<dbReference type="EMBL" id="VUJU01016250">
    <property type="protein sequence ID" value="KAF0690063.1"/>
    <property type="molecule type" value="Genomic_DNA"/>
</dbReference>
<protein>
    <recommendedName>
        <fullName evidence="3">Reverse transcriptase domain-containing protein</fullName>
    </recommendedName>
</protein>
<organism evidence="1 2">
    <name type="scientific">Aphis craccivora</name>
    <name type="common">Cowpea aphid</name>
    <dbReference type="NCBI Taxonomy" id="307492"/>
    <lineage>
        <taxon>Eukaryota</taxon>
        <taxon>Metazoa</taxon>
        <taxon>Ecdysozoa</taxon>
        <taxon>Arthropoda</taxon>
        <taxon>Hexapoda</taxon>
        <taxon>Insecta</taxon>
        <taxon>Pterygota</taxon>
        <taxon>Neoptera</taxon>
        <taxon>Paraneoptera</taxon>
        <taxon>Hemiptera</taxon>
        <taxon>Sternorrhyncha</taxon>
        <taxon>Aphidomorpha</taxon>
        <taxon>Aphidoidea</taxon>
        <taxon>Aphididae</taxon>
        <taxon>Aphidini</taxon>
        <taxon>Aphis</taxon>
        <taxon>Aphis</taxon>
    </lineage>
</organism>
<evidence type="ECO:0008006" key="3">
    <source>
        <dbReference type="Google" id="ProtNLM"/>
    </source>
</evidence>
<gene>
    <name evidence="1" type="ORF">FWK35_00034058</name>
</gene>